<reference evidence="1 2" key="1">
    <citation type="submission" date="2021-07" db="EMBL/GenBank/DDBJ databases">
        <title>Paenibacillus radiodurans sp. nov., isolated from the southeastern edge of Tengger Desert.</title>
        <authorList>
            <person name="Zhang G."/>
        </authorList>
    </citation>
    <scope>NUCLEOTIDE SEQUENCE [LARGE SCALE GENOMIC DNA]</scope>
    <source>
        <strain evidence="1 2">DT7-4</strain>
    </source>
</reference>
<dbReference type="Proteomes" id="UP000812277">
    <property type="component" value="Unassembled WGS sequence"/>
</dbReference>
<keyword evidence="2" id="KW-1185">Reference proteome</keyword>
<evidence type="ECO:0000313" key="1">
    <source>
        <dbReference type="EMBL" id="MBW7473602.1"/>
    </source>
</evidence>
<sequence length="60" mass="7228">MITRVVIIRRDAIGSIPCIGFQKGRQRRRRYTWCRKAYIWRSGYWAYSGSSELSQSVWRD</sequence>
<dbReference type="EMBL" id="JAHZIJ010000001">
    <property type="protein sequence ID" value="MBW7473602.1"/>
    <property type="molecule type" value="Genomic_DNA"/>
</dbReference>
<organism evidence="1 2">
    <name type="scientific">Paenibacillus oenotherae</name>
    <dbReference type="NCBI Taxonomy" id="1435645"/>
    <lineage>
        <taxon>Bacteria</taxon>
        <taxon>Bacillati</taxon>
        <taxon>Bacillota</taxon>
        <taxon>Bacilli</taxon>
        <taxon>Bacillales</taxon>
        <taxon>Paenibacillaceae</taxon>
        <taxon>Paenibacillus</taxon>
    </lineage>
</organism>
<evidence type="ECO:0000313" key="2">
    <source>
        <dbReference type="Proteomes" id="UP000812277"/>
    </source>
</evidence>
<name>A0ABS7D139_9BACL</name>
<gene>
    <name evidence="1" type="ORF">K0T92_02435</name>
</gene>
<protein>
    <submittedName>
        <fullName evidence="1">YXWGXW repeat-containing protein</fullName>
    </submittedName>
</protein>
<accession>A0ABS7D139</accession>
<proteinExistence type="predicted"/>
<comment type="caution">
    <text evidence="1">The sequence shown here is derived from an EMBL/GenBank/DDBJ whole genome shotgun (WGS) entry which is preliminary data.</text>
</comment>